<dbReference type="PANTHER" id="PTHR24305:SF157">
    <property type="entry name" value="N-ACETYLTRYPTOPHAN 6-HYDROXYLASE IVOC-RELATED"/>
    <property type="match status" value="1"/>
</dbReference>
<dbReference type="AlphaFoldDB" id="A0A6A5QW04"/>
<keyword evidence="6 8" id="KW-0503">Monooxygenase</keyword>
<dbReference type="InterPro" id="IPR001128">
    <property type="entry name" value="Cyt_P450"/>
</dbReference>
<evidence type="ECO:0000313" key="10">
    <source>
        <dbReference type="Proteomes" id="UP000800096"/>
    </source>
</evidence>
<evidence type="ECO:0000256" key="4">
    <source>
        <dbReference type="ARBA" id="ARBA00023002"/>
    </source>
</evidence>
<evidence type="ECO:0000256" key="7">
    <source>
        <dbReference type="PIRSR" id="PIRSR602401-1"/>
    </source>
</evidence>
<name>A0A6A5QW04_AMPQU</name>
<dbReference type="SUPFAM" id="SSF48264">
    <property type="entry name" value="Cytochrome P450"/>
    <property type="match status" value="1"/>
</dbReference>
<reference evidence="9" key="1">
    <citation type="journal article" date="2020" name="Stud. Mycol.">
        <title>101 Dothideomycetes genomes: a test case for predicting lifestyles and emergence of pathogens.</title>
        <authorList>
            <person name="Haridas S."/>
            <person name="Albert R."/>
            <person name="Binder M."/>
            <person name="Bloem J."/>
            <person name="Labutti K."/>
            <person name="Salamov A."/>
            <person name="Andreopoulos B."/>
            <person name="Baker S."/>
            <person name="Barry K."/>
            <person name="Bills G."/>
            <person name="Bluhm B."/>
            <person name="Cannon C."/>
            <person name="Castanera R."/>
            <person name="Culley D."/>
            <person name="Daum C."/>
            <person name="Ezra D."/>
            <person name="Gonzalez J."/>
            <person name="Henrissat B."/>
            <person name="Kuo A."/>
            <person name="Liang C."/>
            <person name="Lipzen A."/>
            <person name="Lutzoni F."/>
            <person name="Magnuson J."/>
            <person name="Mondo S."/>
            <person name="Nolan M."/>
            <person name="Ohm R."/>
            <person name="Pangilinan J."/>
            <person name="Park H.-J."/>
            <person name="Ramirez L."/>
            <person name="Alfaro M."/>
            <person name="Sun H."/>
            <person name="Tritt A."/>
            <person name="Yoshinaga Y."/>
            <person name="Zwiers L.-H."/>
            <person name="Turgeon B."/>
            <person name="Goodwin S."/>
            <person name="Spatafora J."/>
            <person name="Crous P."/>
            <person name="Grigoriev I."/>
        </authorList>
    </citation>
    <scope>NUCLEOTIDE SEQUENCE</scope>
    <source>
        <strain evidence="9">HMLAC05119</strain>
    </source>
</reference>
<keyword evidence="10" id="KW-1185">Reference proteome</keyword>
<keyword evidence="3 7" id="KW-0479">Metal-binding</keyword>
<accession>A0A6A5QW04</accession>
<evidence type="ECO:0000256" key="2">
    <source>
        <dbReference type="ARBA" id="ARBA00010617"/>
    </source>
</evidence>
<dbReference type="InterPro" id="IPR050121">
    <property type="entry name" value="Cytochrome_P450_monoxygenase"/>
</dbReference>
<dbReference type="GO" id="GO:0004497">
    <property type="term" value="F:monooxygenase activity"/>
    <property type="evidence" value="ECO:0007669"/>
    <property type="project" value="UniProtKB-KW"/>
</dbReference>
<keyword evidence="5 7" id="KW-0408">Iron</keyword>
<comment type="similarity">
    <text evidence="2 8">Belongs to the cytochrome P450 family.</text>
</comment>
<dbReference type="EMBL" id="ML979133">
    <property type="protein sequence ID" value="KAF1918736.1"/>
    <property type="molecule type" value="Genomic_DNA"/>
</dbReference>
<sequence length="503" mass="56626">MHDSGILAALLPAAFATVVVYGIYTTVYNVLFHPLAKFPGPPMARATVYWKAYVECIQHRSFCHVLGELHAQYGPVVRVGPNELHFANPTAYHDIYKNKNRWDKEARLYKSFNEDRSSFGFLTYAEAKNRRDVLSRSFSQAAIEGSEGLCVQMTNELCAAFARQSKAGGVDLHFAFKCMAMDMIMTLCFGKPIHAVDAPDFKAPIVVAMDASSPIFIRFKYSDLYKNMILKCPPALSRMLSPETAGLVDLQELLRRQINDLCDDPEKLKQLPHNNTIYHRLMDAKAYRDNTVPSPDSLYEEAQALMFAGADTVGNTLMVGTHRLLQHPEKMHKLKTELLKAWPVLSEREPRLRDLEGLPYLNAVIKESLRLSSGVVSGLLRIVPPNGAIIAGVVTPPGTIVSCGSTFVHYNSDIFPEPNQFKPERWLESNDLDNWMVAFSRGPRACIGINLAWAELRLGFAHVYRKFDMSLAGETPEQLPYRDTFLPYFHGEHLRVNMKLVDA</sequence>
<evidence type="ECO:0000256" key="1">
    <source>
        <dbReference type="ARBA" id="ARBA00001971"/>
    </source>
</evidence>
<evidence type="ECO:0000256" key="5">
    <source>
        <dbReference type="ARBA" id="ARBA00023004"/>
    </source>
</evidence>
<dbReference type="GO" id="GO:0005506">
    <property type="term" value="F:iron ion binding"/>
    <property type="evidence" value="ECO:0007669"/>
    <property type="project" value="InterPro"/>
</dbReference>
<feature type="binding site" description="axial binding residue" evidence="7">
    <location>
        <position position="446"/>
    </location>
    <ligand>
        <name>heme</name>
        <dbReference type="ChEBI" id="CHEBI:30413"/>
    </ligand>
    <ligandPart>
        <name>Fe</name>
        <dbReference type="ChEBI" id="CHEBI:18248"/>
    </ligandPart>
</feature>
<dbReference type="InterPro" id="IPR002401">
    <property type="entry name" value="Cyt_P450_E_grp-I"/>
</dbReference>
<dbReference type="CDD" id="cd11062">
    <property type="entry name" value="CYP58-like"/>
    <property type="match status" value="1"/>
</dbReference>
<evidence type="ECO:0000256" key="6">
    <source>
        <dbReference type="ARBA" id="ARBA00023033"/>
    </source>
</evidence>
<dbReference type="PANTHER" id="PTHR24305">
    <property type="entry name" value="CYTOCHROME P450"/>
    <property type="match status" value="1"/>
</dbReference>
<protein>
    <submittedName>
        <fullName evidence="9">Cytochrome P450 monooxygenase-like protein</fullName>
    </submittedName>
</protein>
<organism evidence="9 10">
    <name type="scientific">Ampelomyces quisqualis</name>
    <name type="common">Powdery mildew agent</name>
    <dbReference type="NCBI Taxonomy" id="50730"/>
    <lineage>
        <taxon>Eukaryota</taxon>
        <taxon>Fungi</taxon>
        <taxon>Dikarya</taxon>
        <taxon>Ascomycota</taxon>
        <taxon>Pezizomycotina</taxon>
        <taxon>Dothideomycetes</taxon>
        <taxon>Pleosporomycetidae</taxon>
        <taxon>Pleosporales</taxon>
        <taxon>Pleosporineae</taxon>
        <taxon>Phaeosphaeriaceae</taxon>
        <taxon>Ampelomyces</taxon>
    </lineage>
</organism>
<dbReference type="InterPro" id="IPR036396">
    <property type="entry name" value="Cyt_P450_sf"/>
</dbReference>
<keyword evidence="7 8" id="KW-0349">Heme</keyword>
<dbReference type="GO" id="GO:0016705">
    <property type="term" value="F:oxidoreductase activity, acting on paired donors, with incorporation or reduction of molecular oxygen"/>
    <property type="evidence" value="ECO:0007669"/>
    <property type="project" value="InterPro"/>
</dbReference>
<evidence type="ECO:0000256" key="8">
    <source>
        <dbReference type="RuleBase" id="RU000461"/>
    </source>
</evidence>
<dbReference type="Gene3D" id="1.10.630.10">
    <property type="entry name" value="Cytochrome P450"/>
    <property type="match status" value="1"/>
</dbReference>
<dbReference type="InterPro" id="IPR017972">
    <property type="entry name" value="Cyt_P450_CS"/>
</dbReference>
<dbReference type="Pfam" id="PF00067">
    <property type="entry name" value="p450"/>
    <property type="match status" value="1"/>
</dbReference>
<proteinExistence type="inferred from homology"/>
<dbReference type="Proteomes" id="UP000800096">
    <property type="component" value="Unassembled WGS sequence"/>
</dbReference>
<evidence type="ECO:0000313" key="9">
    <source>
        <dbReference type="EMBL" id="KAF1918736.1"/>
    </source>
</evidence>
<comment type="cofactor">
    <cofactor evidence="1 7">
        <name>heme</name>
        <dbReference type="ChEBI" id="CHEBI:30413"/>
    </cofactor>
</comment>
<evidence type="ECO:0000256" key="3">
    <source>
        <dbReference type="ARBA" id="ARBA00022723"/>
    </source>
</evidence>
<dbReference type="GO" id="GO:0020037">
    <property type="term" value="F:heme binding"/>
    <property type="evidence" value="ECO:0007669"/>
    <property type="project" value="InterPro"/>
</dbReference>
<keyword evidence="4 8" id="KW-0560">Oxidoreductase</keyword>
<gene>
    <name evidence="9" type="ORF">BDU57DRAFT_545545</name>
</gene>
<dbReference type="PRINTS" id="PR00463">
    <property type="entry name" value="EP450I"/>
</dbReference>
<dbReference type="PROSITE" id="PS00086">
    <property type="entry name" value="CYTOCHROME_P450"/>
    <property type="match status" value="1"/>
</dbReference>
<dbReference type="OrthoDB" id="3945418at2759"/>
<dbReference type="PRINTS" id="PR00385">
    <property type="entry name" value="P450"/>
</dbReference>